<evidence type="ECO:0000256" key="2">
    <source>
        <dbReference type="ARBA" id="ARBA00022845"/>
    </source>
</evidence>
<evidence type="ECO:0000313" key="6">
    <source>
        <dbReference type="EMBL" id="CAL1352115.1"/>
    </source>
</evidence>
<name>A0AAV2C8G4_9ROSI</name>
<dbReference type="GO" id="GO:0006417">
    <property type="term" value="P:regulation of translation"/>
    <property type="evidence" value="ECO:0007669"/>
    <property type="project" value="UniProtKB-KW"/>
</dbReference>
<dbReference type="GO" id="GO:0005737">
    <property type="term" value="C:cytoplasm"/>
    <property type="evidence" value="ECO:0007669"/>
    <property type="project" value="TreeGrafter"/>
</dbReference>
<organism evidence="6 7">
    <name type="scientific">Linum trigynum</name>
    <dbReference type="NCBI Taxonomy" id="586398"/>
    <lineage>
        <taxon>Eukaryota</taxon>
        <taxon>Viridiplantae</taxon>
        <taxon>Streptophyta</taxon>
        <taxon>Embryophyta</taxon>
        <taxon>Tracheophyta</taxon>
        <taxon>Spermatophyta</taxon>
        <taxon>Magnoliopsida</taxon>
        <taxon>eudicotyledons</taxon>
        <taxon>Gunneridae</taxon>
        <taxon>Pentapetalae</taxon>
        <taxon>rosids</taxon>
        <taxon>fabids</taxon>
        <taxon>Malpighiales</taxon>
        <taxon>Linaceae</taxon>
        <taxon>Linum</taxon>
    </lineage>
</organism>
<feature type="repeat" description="Pumilio" evidence="4">
    <location>
        <begin position="386"/>
        <end position="427"/>
    </location>
</feature>
<accession>A0AAV2C8G4</accession>
<dbReference type="Pfam" id="PF00806">
    <property type="entry name" value="PUF"/>
    <property type="match status" value="6"/>
</dbReference>
<protein>
    <recommendedName>
        <fullName evidence="5">PUM-HD domain-containing protein</fullName>
    </recommendedName>
</protein>
<feature type="domain" description="PUM-HD" evidence="5">
    <location>
        <begin position="110"/>
        <end position="452"/>
    </location>
</feature>
<evidence type="ECO:0000256" key="1">
    <source>
        <dbReference type="ARBA" id="ARBA00022737"/>
    </source>
</evidence>
<evidence type="ECO:0000256" key="3">
    <source>
        <dbReference type="ARBA" id="ARBA00022884"/>
    </source>
</evidence>
<reference evidence="6 7" key="1">
    <citation type="submission" date="2024-04" db="EMBL/GenBank/DDBJ databases">
        <authorList>
            <person name="Fracassetti M."/>
        </authorList>
    </citation>
    <scope>NUCLEOTIDE SEQUENCE [LARGE SCALE GENOMIC DNA]</scope>
</reference>
<dbReference type="AlphaFoldDB" id="A0AAV2C8G4"/>
<feature type="repeat" description="Pumilio" evidence="4">
    <location>
        <begin position="316"/>
        <end position="351"/>
    </location>
</feature>
<feature type="repeat" description="Pumilio" evidence="4">
    <location>
        <begin position="168"/>
        <end position="203"/>
    </location>
</feature>
<sequence>MNSPAPNFFEAPQQQSLPSSVDALSRSIGLLCINGYGEGNPSLPFLGTYPRTHQVNDVIPQRTPVPTAWFGDSMEAAQNPFLEQRVFAEPYNYGGSSGFVDGSIDPWMPQQQDGGAGLENYGVHQFSNLGFPKDDSFLSNAKTQKGSMEIQKSLNSNDDMKLMMTYMKAVPFTVPLMMDQHGCHVFMKLLDFCSDTQLRFILAEIIQNIALFLEISSSRSGSKSLKRLIKRLQKSPMLAVLINILANEFYPLMVHPIGSHVVLECIDTLQPQQNELLYLKSIEHCLELATNEFGCIALNIFINHSKGPYRYKLLSSISNHAVYLSQDPSGNYVVQNVLALENPCCSREICSQLKGHYARLSMQKGGSHVVEKCLSSREMMKHVVEDLLNTNQLIQVARDKFGNYVVQKALQVTKRAESSQLHQQLVSVLKQHKYALQYGYGKNVWHAIENEKNAVVDHSE</sequence>
<evidence type="ECO:0000256" key="4">
    <source>
        <dbReference type="PROSITE-ProRule" id="PRU00317"/>
    </source>
</evidence>
<dbReference type="EMBL" id="OZ034813">
    <property type="protein sequence ID" value="CAL1352115.1"/>
    <property type="molecule type" value="Genomic_DNA"/>
</dbReference>
<dbReference type="PROSITE" id="PS50303">
    <property type="entry name" value="PUM_HD"/>
    <property type="match status" value="1"/>
</dbReference>
<dbReference type="InterPro" id="IPR011989">
    <property type="entry name" value="ARM-like"/>
</dbReference>
<dbReference type="InterPro" id="IPR016024">
    <property type="entry name" value="ARM-type_fold"/>
</dbReference>
<dbReference type="SMART" id="SM00025">
    <property type="entry name" value="Pumilio"/>
    <property type="match status" value="6"/>
</dbReference>
<dbReference type="InterPro" id="IPR001313">
    <property type="entry name" value="Pumilio_RNA-bd_rpt"/>
</dbReference>
<keyword evidence="7" id="KW-1185">Reference proteome</keyword>
<evidence type="ECO:0000259" key="5">
    <source>
        <dbReference type="PROSITE" id="PS50303"/>
    </source>
</evidence>
<dbReference type="InterPro" id="IPR033133">
    <property type="entry name" value="PUM-HD"/>
</dbReference>
<keyword evidence="2" id="KW-0810">Translation regulation</keyword>
<dbReference type="GO" id="GO:0003729">
    <property type="term" value="F:mRNA binding"/>
    <property type="evidence" value="ECO:0007669"/>
    <property type="project" value="TreeGrafter"/>
</dbReference>
<gene>
    <name evidence="6" type="ORF">LTRI10_LOCUS106</name>
</gene>
<dbReference type="Proteomes" id="UP001497516">
    <property type="component" value="Chromosome 1"/>
</dbReference>
<dbReference type="PANTHER" id="PTHR12537:SF137">
    <property type="entry name" value="PUMILIO HOMOLOG 16-RELATED"/>
    <property type="match status" value="1"/>
</dbReference>
<dbReference type="PANTHER" id="PTHR12537">
    <property type="entry name" value="RNA BINDING PROTEIN PUMILIO-RELATED"/>
    <property type="match status" value="1"/>
</dbReference>
<keyword evidence="1" id="KW-0677">Repeat</keyword>
<proteinExistence type="predicted"/>
<keyword evidence="3" id="KW-0694">RNA-binding</keyword>
<dbReference type="PROSITE" id="PS50302">
    <property type="entry name" value="PUM"/>
    <property type="match status" value="3"/>
</dbReference>
<dbReference type="SUPFAM" id="SSF48371">
    <property type="entry name" value="ARM repeat"/>
    <property type="match status" value="1"/>
</dbReference>
<dbReference type="Gene3D" id="1.25.10.10">
    <property type="entry name" value="Leucine-rich Repeat Variant"/>
    <property type="match status" value="1"/>
</dbReference>
<evidence type="ECO:0000313" key="7">
    <source>
        <dbReference type="Proteomes" id="UP001497516"/>
    </source>
</evidence>